<dbReference type="PROSITE" id="PS00463">
    <property type="entry name" value="ZN2_CY6_FUNGAL_1"/>
    <property type="match status" value="1"/>
</dbReference>
<feature type="domain" description="Zn(2)-C6 fungal-type" evidence="6">
    <location>
        <begin position="14"/>
        <end position="44"/>
    </location>
</feature>
<dbReference type="OrthoDB" id="4356994at2759"/>
<dbReference type="GO" id="GO:0043565">
    <property type="term" value="F:sequence-specific DNA binding"/>
    <property type="evidence" value="ECO:0007669"/>
    <property type="project" value="TreeGrafter"/>
</dbReference>
<dbReference type="Pfam" id="PF00172">
    <property type="entry name" value="Zn_clus"/>
    <property type="match status" value="1"/>
</dbReference>
<organism evidence="7 8">
    <name type="scientific">Heterodermia speciosa</name>
    <dbReference type="NCBI Taxonomy" id="116794"/>
    <lineage>
        <taxon>Eukaryota</taxon>
        <taxon>Fungi</taxon>
        <taxon>Dikarya</taxon>
        <taxon>Ascomycota</taxon>
        <taxon>Pezizomycotina</taxon>
        <taxon>Lecanoromycetes</taxon>
        <taxon>OSLEUM clade</taxon>
        <taxon>Lecanoromycetidae</taxon>
        <taxon>Caliciales</taxon>
        <taxon>Physciaceae</taxon>
        <taxon>Heterodermia</taxon>
    </lineage>
</organism>
<reference evidence="7" key="1">
    <citation type="submission" date="2021-03" db="EMBL/GenBank/DDBJ databases">
        <authorList>
            <person name="Tagirdzhanova G."/>
        </authorList>
    </citation>
    <scope>NUCLEOTIDE SEQUENCE</scope>
</reference>
<protein>
    <recommendedName>
        <fullName evidence="6">Zn(2)-C6 fungal-type domain-containing protein</fullName>
    </recommendedName>
</protein>
<evidence type="ECO:0000313" key="7">
    <source>
        <dbReference type="EMBL" id="CAF9939785.1"/>
    </source>
</evidence>
<dbReference type="SMART" id="SM00066">
    <property type="entry name" value="GAL4"/>
    <property type="match status" value="1"/>
</dbReference>
<dbReference type="EMBL" id="CAJPDS010000137">
    <property type="protein sequence ID" value="CAF9939785.1"/>
    <property type="molecule type" value="Genomic_DNA"/>
</dbReference>
<evidence type="ECO:0000259" key="6">
    <source>
        <dbReference type="PROSITE" id="PS50048"/>
    </source>
</evidence>
<dbReference type="GO" id="GO:0000981">
    <property type="term" value="F:DNA-binding transcription factor activity, RNA polymerase II-specific"/>
    <property type="evidence" value="ECO:0007669"/>
    <property type="project" value="InterPro"/>
</dbReference>
<evidence type="ECO:0000256" key="3">
    <source>
        <dbReference type="ARBA" id="ARBA00023125"/>
    </source>
</evidence>
<dbReference type="PROSITE" id="PS50048">
    <property type="entry name" value="ZN2_CY6_FUNGAL_2"/>
    <property type="match status" value="1"/>
</dbReference>
<evidence type="ECO:0000256" key="1">
    <source>
        <dbReference type="ARBA" id="ARBA00004123"/>
    </source>
</evidence>
<dbReference type="PANTHER" id="PTHR47540">
    <property type="entry name" value="THIAMINE REPRESSIBLE GENES REGULATORY PROTEIN THI5"/>
    <property type="match status" value="1"/>
</dbReference>
<keyword evidence="4" id="KW-0804">Transcription</keyword>
<gene>
    <name evidence="7" type="ORF">HETSPECPRED_001894</name>
</gene>
<keyword evidence="3" id="KW-0238">DNA-binding</keyword>
<evidence type="ECO:0000256" key="2">
    <source>
        <dbReference type="ARBA" id="ARBA00023015"/>
    </source>
</evidence>
<dbReference type="CDD" id="cd00067">
    <property type="entry name" value="GAL4"/>
    <property type="match status" value="1"/>
</dbReference>
<dbReference type="GO" id="GO:0005634">
    <property type="term" value="C:nucleus"/>
    <property type="evidence" value="ECO:0007669"/>
    <property type="project" value="UniProtKB-SubCell"/>
</dbReference>
<dbReference type="InterPro" id="IPR051711">
    <property type="entry name" value="Stress_Response_Reg"/>
</dbReference>
<dbReference type="InterPro" id="IPR001138">
    <property type="entry name" value="Zn2Cys6_DnaBD"/>
</dbReference>
<dbReference type="PANTHER" id="PTHR47540:SF4">
    <property type="entry name" value="TRANSCRIPTION FACTOR RGLT"/>
    <property type="match status" value="1"/>
</dbReference>
<dbReference type="GO" id="GO:0045944">
    <property type="term" value="P:positive regulation of transcription by RNA polymerase II"/>
    <property type="evidence" value="ECO:0007669"/>
    <property type="project" value="TreeGrafter"/>
</dbReference>
<keyword evidence="5" id="KW-0539">Nucleus</keyword>
<proteinExistence type="predicted"/>
<name>A0A8H3PGE5_9LECA</name>
<keyword evidence="8" id="KW-1185">Reference proteome</keyword>
<comment type="subcellular location">
    <subcellularLocation>
        <location evidence="1">Nucleus</location>
    </subcellularLocation>
</comment>
<dbReference type="GO" id="GO:0008270">
    <property type="term" value="F:zinc ion binding"/>
    <property type="evidence" value="ECO:0007669"/>
    <property type="project" value="InterPro"/>
</dbReference>
<keyword evidence="2" id="KW-0805">Transcription regulation</keyword>
<comment type="caution">
    <text evidence="7">The sequence shown here is derived from an EMBL/GenBank/DDBJ whole genome shotgun (WGS) entry which is preliminary data.</text>
</comment>
<evidence type="ECO:0000256" key="4">
    <source>
        <dbReference type="ARBA" id="ARBA00023163"/>
    </source>
</evidence>
<evidence type="ECO:0000313" key="8">
    <source>
        <dbReference type="Proteomes" id="UP000664521"/>
    </source>
</evidence>
<dbReference type="AlphaFoldDB" id="A0A8H3PGE5"/>
<accession>A0A8H3PGE5</accession>
<dbReference type="InterPro" id="IPR036864">
    <property type="entry name" value="Zn2-C6_fun-type_DNA-bd_sf"/>
</dbReference>
<dbReference type="Gene3D" id="4.10.240.10">
    <property type="entry name" value="Zn(2)-C6 fungal-type DNA-binding domain"/>
    <property type="match status" value="1"/>
</dbReference>
<dbReference type="SUPFAM" id="SSF57701">
    <property type="entry name" value="Zn2/Cys6 DNA-binding domain"/>
    <property type="match status" value="1"/>
</dbReference>
<dbReference type="Proteomes" id="UP000664521">
    <property type="component" value="Unassembled WGS sequence"/>
</dbReference>
<sequence length="391" mass="42976">MSSNPSVVSISHAACDECRSRKVKCSGEPEGCSRCILENVVCQYSTRRQMGRPRKRRREVSDGVVASSQIHTAVTCGGAESSMLAAETLYPSQDTNPSNREACEPNERLDDRDPLFIDGFRIDGMSPIAGLEAYGLGADDFASTTLNFLDIPEEALQTYPALTLPVENSTTSVPDPKNTMSVSGCKCLSSLYSTLSSFQTLPPPSFPYSMNILTKATTAAYDALRCQRCPFAFASALQNLMSLCTLLPLITHEYGKLLKHVDERSSRGCSITFRMGEHSMDRLHLHTGTLDCPLSFDAELSAVEWRSMARRVIKQRVLGNAGLGSSVLELLDELEIRQRDWHAKPRLAEFKHGLSCMEDGCSVGEKHTCLQMVFRARAAIQGLDLEDDSGE</sequence>
<evidence type="ECO:0000256" key="5">
    <source>
        <dbReference type="ARBA" id="ARBA00023242"/>
    </source>
</evidence>